<dbReference type="Proteomes" id="UP000624244">
    <property type="component" value="Unassembled WGS sequence"/>
</dbReference>
<gene>
    <name evidence="1" type="ORF">GGP41_004509</name>
</gene>
<proteinExistence type="predicted"/>
<dbReference type="EMBL" id="WNKQ01000024">
    <property type="protein sequence ID" value="KAF5844337.1"/>
    <property type="molecule type" value="Genomic_DNA"/>
</dbReference>
<protein>
    <submittedName>
        <fullName evidence="1">Uncharacterized protein</fullName>
    </submittedName>
</protein>
<name>A0A8H6DQK3_COCSA</name>
<organism evidence="1 2">
    <name type="scientific">Cochliobolus sativus</name>
    <name type="common">Common root rot and spot blotch fungus</name>
    <name type="synonym">Bipolaris sorokiniana</name>
    <dbReference type="NCBI Taxonomy" id="45130"/>
    <lineage>
        <taxon>Eukaryota</taxon>
        <taxon>Fungi</taxon>
        <taxon>Dikarya</taxon>
        <taxon>Ascomycota</taxon>
        <taxon>Pezizomycotina</taxon>
        <taxon>Dothideomycetes</taxon>
        <taxon>Pleosporomycetidae</taxon>
        <taxon>Pleosporales</taxon>
        <taxon>Pleosporineae</taxon>
        <taxon>Pleosporaceae</taxon>
        <taxon>Bipolaris</taxon>
    </lineage>
</organism>
<dbReference type="AlphaFoldDB" id="A0A8H6DQK3"/>
<sequence>MQWPIAAITVQKWPNPSRLDPDRKHFEGSVGSAYNMNCAAVARLLASKQYMLSNLRQLHRAFYGKKYGMAKWSLPIRGTASYIQVSHKLNIIYA</sequence>
<comment type="caution">
    <text evidence="1">The sequence shown here is derived from an EMBL/GenBank/DDBJ whole genome shotgun (WGS) entry which is preliminary data.</text>
</comment>
<evidence type="ECO:0000313" key="2">
    <source>
        <dbReference type="Proteomes" id="UP000624244"/>
    </source>
</evidence>
<evidence type="ECO:0000313" key="1">
    <source>
        <dbReference type="EMBL" id="KAF5844337.1"/>
    </source>
</evidence>
<accession>A0A8H6DQK3</accession>
<reference evidence="1" key="1">
    <citation type="submission" date="2019-11" db="EMBL/GenBank/DDBJ databases">
        <title>Bipolaris sorokiniana Genome sequencing.</title>
        <authorList>
            <person name="Wang H."/>
        </authorList>
    </citation>
    <scope>NUCLEOTIDE SEQUENCE</scope>
</reference>